<name>A0A9P0IVV6_APHGO</name>
<protein>
    <recommendedName>
        <fullName evidence="4">Torso-like protein</fullName>
    </recommendedName>
</protein>
<proteinExistence type="predicted"/>
<keyword evidence="3" id="KW-1185">Reference proteome</keyword>
<dbReference type="EMBL" id="OU899035">
    <property type="protein sequence ID" value="CAH1721058.1"/>
    <property type="molecule type" value="Genomic_DNA"/>
</dbReference>
<reference evidence="2" key="2">
    <citation type="submission" date="2022-10" db="EMBL/GenBank/DDBJ databases">
        <authorList>
            <consortium name="ENA_rothamsted_submissions"/>
            <consortium name="culmorum"/>
            <person name="King R."/>
        </authorList>
    </citation>
    <scope>NUCLEOTIDE SEQUENCE</scope>
</reference>
<organism evidence="2 3">
    <name type="scientific">Aphis gossypii</name>
    <name type="common">Cotton aphid</name>
    <dbReference type="NCBI Taxonomy" id="80765"/>
    <lineage>
        <taxon>Eukaryota</taxon>
        <taxon>Metazoa</taxon>
        <taxon>Ecdysozoa</taxon>
        <taxon>Arthropoda</taxon>
        <taxon>Hexapoda</taxon>
        <taxon>Insecta</taxon>
        <taxon>Pterygota</taxon>
        <taxon>Neoptera</taxon>
        <taxon>Paraneoptera</taxon>
        <taxon>Hemiptera</taxon>
        <taxon>Sternorrhyncha</taxon>
        <taxon>Aphidomorpha</taxon>
        <taxon>Aphidoidea</taxon>
        <taxon>Aphididae</taxon>
        <taxon>Aphidini</taxon>
        <taxon>Aphis</taxon>
        <taxon>Aphis</taxon>
    </lineage>
</organism>
<reference evidence="2" key="1">
    <citation type="submission" date="2022-02" db="EMBL/GenBank/DDBJ databases">
        <authorList>
            <person name="King R."/>
        </authorList>
    </citation>
    <scope>NUCLEOTIDE SEQUENCE</scope>
</reference>
<keyword evidence="1" id="KW-0732">Signal</keyword>
<dbReference type="Proteomes" id="UP001154329">
    <property type="component" value="Chromosome 2"/>
</dbReference>
<evidence type="ECO:0000313" key="2">
    <source>
        <dbReference type="EMBL" id="CAH1721058.1"/>
    </source>
</evidence>
<evidence type="ECO:0000313" key="3">
    <source>
        <dbReference type="Proteomes" id="UP001154329"/>
    </source>
</evidence>
<evidence type="ECO:0000256" key="1">
    <source>
        <dbReference type="SAM" id="SignalP"/>
    </source>
</evidence>
<gene>
    <name evidence="2" type="ORF">APHIGO_LOCUS4236</name>
</gene>
<feature type="signal peptide" evidence="1">
    <location>
        <begin position="1"/>
        <end position="18"/>
    </location>
</feature>
<sequence length="332" mass="37543">MEALAVVAVLLLVLRTDGRVQGPAGNVDIGRGVDVLQRFGIIGDVLYGDVSSTKEMVTHDIIEGADRYAEVLNVTKNHTNLLNITFCPDLDCLFDVYFDGFQVDLADKPWKLLTTSRSRHMISERFGVPDIAMGFGQKFVIVSYKRPVKRIKTFDNFTQLAELKSTISEKFKCMSIGIESMVTDFITEHGSHYIDEYTLGDTVFQVLVYLPVFYNKFYKCVLNNCSESDTALLLSPVYTEYQGQVLSVGSDAVEKWVDTNLQVESKHGHTYVSLYALKNRPELCNEIVALMDDQSVVGLHLKTMSTFIPEPVKRKWFTEVLDNHVKLREVNL</sequence>
<dbReference type="AlphaFoldDB" id="A0A9P0IVV6"/>
<evidence type="ECO:0008006" key="4">
    <source>
        <dbReference type="Google" id="ProtNLM"/>
    </source>
</evidence>
<feature type="chain" id="PRO_5040376926" description="Torso-like protein" evidence="1">
    <location>
        <begin position="19"/>
        <end position="332"/>
    </location>
</feature>
<accession>A0A9P0IVV6</accession>